<dbReference type="PANTHER" id="PTHR15666">
    <property type="entry name" value="COMM DOMAIN CONTAINING PROTEIN 5"/>
    <property type="match status" value="1"/>
</dbReference>
<evidence type="ECO:0000313" key="1">
    <source>
        <dbReference type="EMBL" id="CAH0491293.1"/>
    </source>
</evidence>
<organism evidence="2 4">
    <name type="scientific">Peronospora farinosa</name>
    <dbReference type="NCBI Taxonomy" id="134698"/>
    <lineage>
        <taxon>Eukaryota</taxon>
        <taxon>Sar</taxon>
        <taxon>Stramenopiles</taxon>
        <taxon>Oomycota</taxon>
        <taxon>Peronosporomycetes</taxon>
        <taxon>Peronosporales</taxon>
        <taxon>Peronosporaceae</taxon>
        <taxon>Peronospora</taxon>
    </lineage>
</organism>
<evidence type="ECO:0000313" key="3">
    <source>
        <dbReference type="Proteomes" id="UP001157938"/>
    </source>
</evidence>
<name>A0AAV0TP06_9STRA</name>
<accession>A0AAV0TP06</accession>
<sequence length="215" mass="24332">MRHATAPLSSSTAHVLHDINEAFVSHHLDSAMQLAVALYSKDDAIAERTAGSITDMDRQAFLTLAVELRRLIEIAVRQHLTFLLPSLASNEVATSLKTEQMRQHTLLQYLPAACQLRFQQLLELHWNALTQTGKSATFSLPRVQQLHWKVKNDDKKGILLRLQTSDGETRTIYVPVQQFHQLRHSAATVLQEMNEVEAHPMMRLAYMEQTSSPVS</sequence>
<evidence type="ECO:0008006" key="5">
    <source>
        <dbReference type="Google" id="ProtNLM"/>
    </source>
</evidence>
<evidence type="ECO:0000313" key="2">
    <source>
        <dbReference type="EMBL" id="CAI5722714.1"/>
    </source>
</evidence>
<dbReference type="Proteomes" id="UP001159659">
    <property type="component" value="Unassembled WGS sequence"/>
</dbReference>
<dbReference type="InterPro" id="IPR037357">
    <property type="entry name" value="COMMD5"/>
</dbReference>
<dbReference type="Proteomes" id="UP001157938">
    <property type="component" value="Unassembled WGS sequence"/>
</dbReference>
<protein>
    <recommendedName>
        <fullName evidence="5">COMM domain-containing protein</fullName>
    </recommendedName>
</protein>
<reference evidence="2" key="2">
    <citation type="submission" date="2022-12" db="EMBL/GenBank/DDBJ databases">
        <authorList>
            <person name="Webb A."/>
        </authorList>
    </citation>
    <scope>NUCLEOTIDE SEQUENCE</scope>
    <source>
        <strain evidence="2">Pf2</strain>
    </source>
</reference>
<keyword evidence="3" id="KW-1185">Reference proteome</keyword>
<evidence type="ECO:0000313" key="4">
    <source>
        <dbReference type="Proteomes" id="UP001159659"/>
    </source>
</evidence>
<proteinExistence type="predicted"/>
<dbReference type="EMBL" id="CANTFK010000666">
    <property type="protein sequence ID" value="CAI5722714.1"/>
    <property type="molecule type" value="Genomic_DNA"/>
</dbReference>
<comment type="caution">
    <text evidence="2">The sequence shown here is derived from an EMBL/GenBank/DDBJ whole genome shotgun (WGS) entry which is preliminary data.</text>
</comment>
<gene>
    <name evidence="1" type="ORF">PFR001_LOCUS6566</name>
    <name evidence="2" type="ORF">PFR002_LOCUS4504</name>
</gene>
<dbReference type="EMBL" id="CAKLBC010001333">
    <property type="protein sequence ID" value="CAH0491293.1"/>
    <property type="molecule type" value="Genomic_DNA"/>
</dbReference>
<dbReference type="PANTHER" id="PTHR15666:SF1">
    <property type="entry name" value="COMM DOMAIN-CONTAINING PROTEIN 5"/>
    <property type="match status" value="1"/>
</dbReference>
<dbReference type="AlphaFoldDB" id="A0AAV0TP06"/>
<reference evidence="1 3" key="1">
    <citation type="submission" date="2021-11" db="EMBL/GenBank/DDBJ databases">
        <authorList>
            <person name="Islam A."/>
            <person name="Islam S."/>
            <person name="Flora M.S."/>
            <person name="Rahman M."/>
            <person name="Ziaur R.M."/>
            <person name="Epstein J.H."/>
            <person name="Hassan M."/>
            <person name="Klassen M."/>
            <person name="Woodard K."/>
            <person name="Webb A."/>
            <person name="Webby R.J."/>
            <person name="El Zowalaty M.E."/>
        </authorList>
    </citation>
    <scope>NUCLEOTIDE SEQUENCE [LARGE SCALE GENOMIC DNA]</scope>
    <source>
        <strain evidence="1">Pf1</strain>
    </source>
</reference>
<dbReference type="GO" id="GO:0005634">
    <property type="term" value="C:nucleus"/>
    <property type="evidence" value="ECO:0007669"/>
    <property type="project" value="TreeGrafter"/>
</dbReference>